<sequence length="76" mass="8807">MSLVRLGNAYMTESGVTFEGLDCFEWGYVDCAVPNVAKYENIELIFNLFWKKTIIPKILSVRVVDDDKNVKKKCYH</sequence>
<evidence type="ECO:0000313" key="1">
    <source>
        <dbReference type="EMBL" id="AYV82275.1"/>
    </source>
</evidence>
<reference evidence="1" key="1">
    <citation type="submission" date="2018-10" db="EMBL/GenBank/DDBJ databases">
        <title>Hidden diversity of soil giant viruses.</title>
        <authorList>
            <person name="Schulz F."/>
            <person name="Alteio L."/>
            <person name="Goudeau D."/>
            <person name="Ryan E.M."/>
            <person name="Malmstrom R.R."/>
            <person name="Blanchard J."/>
            <person name="Woyke T."/>
        </authorList>
    </citation>
    <scope>NUCLEOTIDE SEQUENCE</scope>
    <source>
        <strain evidence="1">HOV1</strain>
    </source>
</reference>
<organism evidence="1">
    <name type="scientific">Homavirus sp</name>
    <dbReference type="NCBI Taxonomy" id="2487769"/>
    <lineage>
        <taxon>Viruses</taxon>
        <taxon>Varidnaviria</taxon>
        <taxon>Bamfordvirae</taxon>
        <taxon>Nucleocytoviricota</taxon>
        <taxon>Megaviricetes</taxon>
        <taxon>Imitervirales</taxon>
        <taxon>Mimiviridae</taxon>
        <taxon>Klosneuvirinae</taxon>
    </lineage>
</organism>
<gene>
    <name evidence="1" type="ORF">Homavirus23_6</name>
</gene>
<dbReference type="EMBL" id="MK072354">
    <property type="protein sequence ID" value="AYV82275.1"/>
    <property type="molecule type" value="Genomic_DNA"/>
</dbReference>
<protein>
    <submittedName>
        <fullName evidence="1">Uncharacterized protein</fullName>
    </submittedName>
</protein>
<accession>A0A3G5A4V8</accession>
<proteinExistence type="predicted"/>
<name>A0A3G5A4V8_9VIRU</name>